<comment type="caution">
    <text evidence="2">The sequence shown here is derived from an EMBL/GenBank/DDBJ whole genome shotgun (WGS) entry which is preliminary data.</text>
</comment>
<feature type="transmembrane region" description="Helical" evidence="1">
    <location>
        <begin position="6"/>
        <end position="25"/>
    </location>
</feature>
<sequence>MKIFLLIIGMALVTYFGRVLPVLFLGQKTNRPSVEKFLRLIPYSAMTALVFPGVLSVDKDFMAIGVVGAVTALALSWFNMSITFVVIGAIVVNMLMYAM</sequence>
<reference evidence="2" key="1">
    <citation type="submission" date="2019-08" db="EMBL/GenBank/DDBJ databases">
        <authorList>
            <person name="Kucharzyk K."/>
            <person name="Murdoch R.W."/>
            <person name="Higgins S."/>
            <person name="Loffler F."/>
        </authorList>
    </citation>
    <scope>NUCLEOTIDE SEQUENCE</scope>
</reference>
<gene>
    <name evidence="2" type="ORF">SDC9_32489</name>
</gene>
<evidence type="ECO:0000313" key="2">
    <source>
        <dbReference type="EMBL" id="MPL86507.1"/>
    </source>
</evidence>
<dbReference type="AlphaFoldDB" id="A0A644V5L8"/>
<dbReference type="InterPro" id="IPR008407">
    <property type="entry name" value="Brnchd-chn_aa_trnsp_AzlD"/>
</dbReference>
<organism evidence="2">
    <name type="scientific">bioreactor metagenome</name>
    <dbReference type="NCBI Taxonomy" id="1076179"/>
    <lineage>
        <taxon>unclassified sequences</taxon>
        <taxon>metagenomes</taxon>
        <taxon>ecological metagenomes</taxon>
    </lineage>
</organism>
<feature type="transmembrane region" description="Helical" evidence="1">
    <location>
        <begin position="61"/>
        <end position="92"/>
    </location>
</feature>
<evidence type="ECO:0008006" key="3">
    <source>
        <dbReference type="Google" id="ProtNLM"/>
    </source>
</evidence>
<dbReference type="Pfam" id="PF05437">
    <property type="entry name" value="AzlD"/>
    <property type="match status" value="1"/>
</dbReference>
<protein>
    <recommendedName>
        <fullName evidence="3">Branched-chain amino acid transport protein (AzlD)</fullName>
    </recommendedName>
</protein>
<keyword evidence="1" id="KW-0472">Membrane</keyword>
<accession>A0A644V5L8</accession>
<evidence type="ECO:0000256" key="1">
    <source>
        <dbReference type="SAM" id="Phobius"/>
    </source>
</evidence>
<dbReference type="EMBL" id="VSSQ01000223">
    <property type="protein sequence ID" value="MPL86507.1"/>
    <property type="molecule type" value="Genomic_DNA"/>
</dbReference>
<keyword evidence="1" id="KW-0812">Transmembrane</keyword>
<keyword evidence="1" id="KW-1133">Transmembrane helix</keyword>
<name>A0A644V5L8_9ZZZZ</name>
<proteinExistence type="predicted"/>
<feature type="transmembrane region" description="Helical" evidence="1">
    <location>
        <begin position="37"/>
        <end position="55"/>
    </location>
</feature>